<protein>
    <recommendedName>
        <fullName evidence="4">Lipoprotein</fullName>
    </recommendedName>
</protein>
<dbReference type="PROSITE" id="PS51257">
    <property type="entry name" value="PROKAR_LIPOPROTEIN"/>
    <property type="match status" value="1"/>
</dbReference>
<sequence length="150" mass="15274">MRGKALAAGIAVLVALVGCGPVEQAGTSSSPAPPRRYADIAALVKALEAGNAGGSVSVALEGGDSDQTRTAAGVLNVGAGTMKGSTTTTAGDAPWDLLIVDDRVLFGRNAEGRWMQANATARDTVIAVVSKWPDALTEIDPKPDEIITYP</sequence>
<feature type="chain" id="PRO_5039664701" description="Lipoprotein" evidence="1">
    <location>
        <begin position="26"/>
        <end position="150"/>
    </location>
</feature>
<keyword evidence="3" id="KW-1185">Reference proteome</keyword>
<dbReference type="EMBL" id="RCDD01000003">
    <property type="protein sequence ID" value="RLK58014.1"/>
    <property type="molecule type" value="Genomic_DNA"/>
</dbReference>
<keyword evidence="1" id="KW-0732">Signal</keyword>
<evidence type="ECO:0000313" key="3">
    <source>
        <dbReference type="Proteomes" id="UP000282454"/>
    </source>
</evidence>
<feature type="signal peptide" evidence="1">
    <location>
        <begin position="1"/>
        <end position="25"/>
    </location>
</feature>
<evidence type="ECO:0000313" key="2">
    <source>
        <dbReference type="EMBL" id="RLK58014.1"/>
    </source>
</evidence>
<dbReference type="Proteomes" id="UP000282454">
    <property type="component" value="Unassembled WGS sequence"/>
</dbReference>
<name>A0A421B0V9_9PSEU</name>
<proteinExistence type="predicted"/>
<evidence type="ECO:0008006" key="4">
    <source>
        <dbReference type="Google" id="ProtNLM"/>
    </source>
</evidence>
<dbReference type="AlphaFoldDB" id="A0A421B0V9"/>
<reference evidence="2 3" key="1">
    <citation type="submission" date="2018-10" db="EMBL/GenBank/DDBJ databases">
        <title>Genomic Encyclopedia of Archaeal and Bacterial Type Strains, Phase II (KMG-II): from individual species to whole genera.</title>
        <authorList>
            <person name="Goeker M."/>
        </authorList>
    </citation>
    <scope>NUCLEOTIDE SEQUENCE [LARGE SCALE GENOMIC DNA]</scope>
    <source>
        <strain evidence="2 3">DSM 45657</strain>
    </source>
</reference>
<comment type="caution">
    <text evidence="2">The sequence shown here is derived from an EMBL/GenBank/DDBJ whole genome shotgun (WGS) entry which is preliminary data.</text>
</comment>
<accession>A0A421B0V9</accession>
<dbReference type="RefSeq" id="WP_147460079.1">
    <property type="nucleotide sequence ID" value="NZ_RCDD01000003.1"/>
</dbReference>
<organism evidence="2 3">
    <name type="scientific">Actinokineospora cianjurensis</name>
    <dbReference type="NCBI Taxonomy" id="585224"/>
    <lineage>
        <taxon>Bacteria</taxon>
        <taxon>Bacillati</taxon>
        <taxon>Actinomycetota</taxon>
        <taxon>Actinomycetes</taxon>
        <taxon>Pseudonocardiales</taxon>
        <taxon>Pseudonocardiaceae</taxon>
        <taxon>Actinokineospora</taxon>
    </lineage>
</organism>
<gene>
    <name evidence="2" type="ORF">CLV68_4105</name>
</gene>
<evidence type="ECO:0000256" key="1">
    <source>
        <dbReference type="SAM" id="SignalP"/>
    </source>
</evidence>